<organism evidence="1 2">
    <name type="scientific">Laodelphax striatellus</name>
    <name type="common">Small brown planthopper</name>
    <name type="synonym">Delphax striatella</name>
    <dbReference type="NCBI Taxonomy" id="195883"/>
    <lineage>
        <taxon>Eukaryota</taxon>
        <taxon>Metazoa</taxon>
        <taxon>Ecdysozoa</taxon>
        <taxon>Arthropoda</taxon>
        <taxon>Hexapoda</taxon>
        <taxon>Insecta</taxon>
        <taxon>Pterygota</taxon>
        <taxon>Neoptera</taxon>
        <taxon>Paraneoptera</taxon>
        <taxon>Hemiptera</taxon>
        <taxon>Auchenorrhyncha</taxon>
        <taxon>Fulgoroidea</taxon>
        <taxon>Delphacidae</taxon>
        <taxon>Criomorphinae</taxon>
        <taxon>Laodelphax</taxon>
    </lineage>
</organism>
<name>A0A482WI10_LAOST</name>
<evidence type="ECO:0000313" key="2">
    <source>
        <dbReference type="Proteomes" id="UP000291343"/>
    </source>
</evidence>
<comment type="caution">
    <text evidence="1">The sequence shown here is derived from an EMBL/GenBank/DDBJ whole genome shotgun (WGS) entry which is preliminary data.</text>
</comment>
<proteinExistence type="predicted"/>
<dbReference type="AlphaFoldDB" id="A0A482WI10"/>
<dbReference type="Proteomes" id="UP000291343">
    <property type="component" value="Unassembled WGS sequence"/>
</dbReference>
<protein>
    <submittedName>
        <fullName evidence="1">Uncharacterized protein</fullName>
    </submittedName>
</protein>
<keyword evidence="2" id="KW-1185">Reference proteome</keyword>
<reference evidence="1 2" key="1">
    <citation type="journal article" date="2017" name="Gigascience">
        <title>Genome sequence of the small brown planthopper, Laodelphax striatellus.</title>
        <authorList>
            <person name="Zhu J."/>
            <person name="Jiang F."/>
            <person name="Wang X."/>
            <person name="Yang P."/>
            <person name="Bao Y."/>
            <person name="Zhao W."/>
            <person name="Wang W."/>
            <person name="Lu H."/>
            <person name="Wang Q."/>
            <person name="Cui N."/>
            <person name="Li J."/>
            <person name="Chen X."/>
            <person name="Luo L."/>
            <person name="Yu J."/>
            <person name="Kang L."/>
            <person name="Cui F."/>
        </authorList>
    </citation>
    <scope>NUCLEOTIDE SEQUENCE [LARGE SCALE GENOMIC DNA]</scope>
    <source>
        <strain evidence="1">Lst14</strain>
    </source>
</reference>
<gene>
    <name evidence="1" type="ORF">LSTR_LSTR004819</name>
</gene>
<dbReference type="InParanoid" id="A0A482WI10"/>
<evidence type="ECO:0000313" key="1">
    <source>
        <dbReference type="EMBL" id="RZF33133.1"/>
    </source>
</evidence>
<sequence length="148" mass="16183">MPSSRLGFLGAFLTELEARSKAWKGSYLLFHSLKTRHWGRRPSEFRGSLARLGSSGLWAMPIVRRGEVAVAVVDRAHAGVHVFDPARIATASRLDEMMDIVKKFAQEKKLRLPRNMDFETYHHPVAGGASGSRSALRLCSAPAGPAGA</sequence>
<dbReference type="EMBL" id="QKKF02034760">
    <property type="protein sequence ID" value="RZF33133.1"/>
    <property type="molecule type" value="Genomic_DNA"/>
</dbReference>
<accession>A0A482WI10</accession>